<evidence type="ECO:0000256" key="7">
    <source>
        <dbReference type="RuleBase" id="RU004504"/>
    </source>
</evidence>
<feature type="region of interest" description="Disordered" evidence="9">
    <location>
        <begin position="1"/>
        <end position="27"/>
    </location>
</feature>
<dbReference type="InterPro" id="IPR000192">
    <property type="entry name" value="Aminotrans_V_dom"/>
</dbReference>
<dbReference type="InterPro" id="IPR015422">
    <property type="entry name" value="PyrdxlP-dep_Trfase_small"/>
</dbReference>
<dbReference type="CDD" id="cd06453">
    <property type="entry name" value="SufS_like"/>
    <property type="match status" value="1"/>
</dbReference>
<evidence type="ECO:0000256" key="9">
    <source>
        <dbReference type="SAM" id="MobiDB-lite"/>
    </source>
</evidence>
<dbReference type="PANTHER" id="PTHR43586">
    <property type="entry name" value="CYSTEINE DESULFURASE"/>
    <property type="match status" value="1"/>
</dbReference>
<comment type="catalytic activity">
    <reaction evidence="6 8">
        <text>(sulfur carrier)-H + L-cysteine = (sulfur carrier)-SH + L-alanine</text>
        <dbReference type="Rhea" id="RHEA:43892"/>
        <dbReference type="Rhea" id="RHEA-COMP:14737"/>
        <dbReference type="Rhea" id="RHEA-COMP:14739"/>
        <dbReference type="ChEBI" id="CHEBI:29917"/>
        <dbReference type="ChEBI" id="CHEBI:35235"/>
        <dbReference type="ChEBI" id="CHEBI:57972"/>
        <dbReference type="ChEBI" id="CHEBI:64428"/>
        <dbReference type="EC" id="2.8.1.7"/>
    </reaction>
</comment>
<keyword evidence="5 8" id="KW-0663">Pyridoxal phosphate</keyword>
<comment type="cofactor">
    <cofactor evidence="1 7">
        <name>pyridoxal 5'-phosphate</name>
        <dbReference type="ChEBI" id="CHEBI:597326"/>
    </cofactor>
</comment>
<dbReference type="InterPro" id="IPR020578">
    <property type="entry name" value="Aminotrans_V_PyrdxlP_BS"/>
</dbReference>
<evidence type="ECO:0000256" key="2">
    <source>
        <dbReference type="ARBA" id="ARBA00002824"/>
    </source>
</evidence>
<gene>
    <name evidence="11" type="primary">sufS</name>
    <name evidence="11" type="ORF">MSZNOR_2625</name>
</gene>
<dbReference type="InterPro" id="IPR016454">
    <property type="entry name" value="Cysteine_dSase"/>
</dbReference>
<proteinExistence type="inferred from homology"/>
<dbReference type="EC" id="2.8.1.7" evidence="8"/>
<organism evidence="11 12">
    <name type="scientific">Methylocaldum szegediense</name>
    <dbReference type="NCBI Taxonomy" id="73780"/>
    <lineage>
        <taxon>Bacteria</taxon>
        <taxon>Pseudomonadati</taxon>
        <taxon>Pseudomonadota</taxon>
        <taxon>Gammaproteobacteria</taxon>
        <taxon>Methylococcales</taxon>
        <taxon>Methylococcaceae</taxon>
        <taxon>Methylocaldum</taxon>
    </lineage>
</organism>
<sequence>MNKVYASQAAMPQNPAHSAPGTASLKAPSNVAGYDVARIREDFPILHQEVHGKPLVYLDNGATTHKPKAVIDCIRRVYENDYSNVHRGVHTLSQRSTDLFEAAREKMQKFLNARHSHEIVFVRGTTEAINLVAQSFGRSVLKEGDEILITAMEHHSNIVPWQMVCEQTGAKLKVAPIDRNGDLQLDEFERLLSPRTRLVSVVHMSNALGTINPVKAIIELAHSREIPVLLDGAQAAPHMTVDVQDLDCDFYALSGHKLYGPTGIGVLYGKEKWLEAMPPYQGGGDMIRRVTFDKTEYNTLPFKFEAGTPNIVDAIALGAAVDYLQTIGMDAIAAYENQLLQYATERAFEIPQLTIVGTAERKGAILSFTLERIHPHDIGTILDHLGIAIRAGHHCAMPVMDFFGVPATARASFGLYNTFEEIDILMDGIRKVIEVFG</sequence>
<comment type="similarity">
    <text evidence="3 8">Belongs to the class-V pyridoxal-phosphate-dependent aminotransferase family. Csd subfamily.</text>
</comment>
<dbReference type="GO" id="GO:0031071">
    <property type="term" value="F:cysteine desulfurase activity"/>
    <property type="evidence" value="ECO:0007669"/>
    <property type="project" value="UniProtKB-EC"/>
</dbReference>
<dbReference type="Gene3D" id="3.40.640.10">
    <property type="entry name" value="Type I PLP-dependent aspartate aminotransferase-like (Major domain)"/>
    <property type="match status" value="1"/>
</dbReference>
<evidence type="ECO:0000256" key="5">
    <source>
        <dbReference type="ARBA" id="ARBA00022898"/>
    </source>
</evidence>
<dbReference type="Gene3D" id="3.90.1150.10">
    <property type="entry name" value="Aspartate Aminotransferase, domain 1"/>
    <property type="match status" value="1"/>
</dbReference>
<keyword evidence="12" id="KW-1185">Reference proteome</keyword>
<dbReference type="SUPFAM" id="SSF53383">
    <property type="entry name" value="PLP-dependent transferases"/>
    <property type="match status" value="1"/>
</dbReference>
<dbReference type="PIRSF" id="PIRSF005572">
    <property type="entry name" value="NifS"/>
    <property type="match status" value="1"/>
</dbReference>
<evidence type="ECO:0000256" key="3">
    <source>
        <dbReference type="ARBA" id="ARBA00010447"/>
    </source>
</evidence>
<evidence type="ECO:0000256" key="6">
    <source>
        <dbReference type="ARBA" id="ARBA00050776"/>
    </source>
</evidence>
<evidence type="ECO:0000313" key="12">
    <source>
        <dbReference type="Proteomes" id="UP001162030"/>
    </source>
</evidence>
<evidence type="ECO:0000313" key="11">
    <source>
        <dbReference type="EMBL" id="CAI8857270.1"/>
    </source>
</evidence>
<dbReference type="PROSITE" id="PS00595">
    <property type="entry name" value="AA_TRANSFER_CLASS_5"/>
    <property type="match status" value="1"/>
</dbReference>
<dbReference type="InterPro" id="IPR010970">
    <property type="entry name" value="Cys_dSase_SufS"/>
</dbReference>
<name>A0ABN8X3R1_9GAMM</name>
<dbReference type="PANTHER" id="PTHR43586:SF8">
    <property type="entry name" value="CYSTEINE DESULFURASE 1, CHLOROPLASTIC"/>
    <property type="match status" value="1"/>
</dbReference>
<keyword evidence="11" id="KW-0456">Lyase</keyword>
<dbReference type="InterPro" id="IPR015424">
    <property type="entry name" value="PyrdxlP-dep_Trfase"/>
</dbReference>
<comment type="function">
    <text evidence="2 8">Catalyzes the removal of elemental sulfur and selenium atoms from L-cysteine, L-cystine, L-selenocysteine, and L-selenocystine to produce L-alanine.</text>
</comment>
<evidence type="ECO:0000256" key="8">
    <source>
        <dbReference type="RuleBase" id="RU004506"/>
    </source>
</evidence>
<evidence type="ECO:0000256" key="1">
    <source>
        <dbReference type="ARBA" id="ARBA00001933"/>
    </source>
</evidence>
<accession>A0ABN8X3R1</accession>
<reference evidence="11 12" key="1">
    <citation type="submission" date="2023-03" db="EMBL/GenBank/DDBJ databases">
        <authorList>
            <person name="Pearce D."/>
        </authorList>
    </citation>
    <scope>NUCLEOTIDE SEQUENCE [LARGE SCALE GENOMIC DNA]</scope>
    <source>
        <strain evidence="11">Msz</strain>
    </source>
</reference>
<dbReference type="NCBIfam" id="TIGR01979">
    <property type="entry name" value="sufS"/>
    <property type="match status" value="1"/>
</dbReference>
<dbReference type="GO" id="GO:0009000">
    <property type="term" value="F:selenocysteine lyase activity"/>
    <property type="evidence" value="ECO:0007669"/>
    <property type="project" value="UniProtKB-EC"/>
</dbReference>
<evidence type="ECO:0000259" key="10">
    <source>
        <dbReference type="Pfam" id="PF00266"/>
    </source>
</evidence>
<dbReference type="Pfam" id="PF00266">
    <property type="entry name" value="Aminotran_5"/>
    <property type="match status" value="1"/>
</dbReference>
<dbReference type="InterPro" id="IPR015421">
    <property type="entry name" value="PyrdxlP-dep_Trfase_major"/>
</dbReference>
<dbReference type="EMBL" id="OX458333">
    <property type="protein sequence ID" value="CAI8857270.1"/>
    <property type="molecule type" value="Genomic_DNA"/>
</dbReference>
<feature type="domain" description="Aminotransferase class V" evidence="10">
    <location>
        <begin position="56"/>
        <end position="425"/>
    </location>
</feature>
<protein>
    <recommendedName>
        <fullName evidence="8">Cysteine desulfurase</fullName>
        <ecNumber evidence="8">2.8.1.7</ecNumber>
    </recommendedName>
</protein>
<keyword evidence="4 8" id="KW-0808">Transferase</keyword>
<dbReference type="Proteomes" id="UP001162030">
    <property type="component" value="Chromosome"/>
</dbReference>
<evidence type="ECO:0000256" key="4">
    <source>
        <dbReference type="ARBA" id="ARBA00022679"/>
    </source>
</evidence>